<accession>A0ABR2ZRC9</accession>
<evidence type="ECO:0000256" key="2">
    <source>
        <dbReference type="SAM" id="Phobius"/>
    </source>
</evidence>
<evidence type="ECO:0000313" key="4">
    <source>
        <dbReference type="Proteomes" id="UP001437256"/>
    </source>
</evidence>
<sequence>MNWVFAYSHIYAIYAIPVALQLSDPSSISHTDVVFGYTTTETTGAIHCEFAHSPHRVDDSEAGYPREAIAAEIGIDGAKPGRPISICLTDVSPEFARPAAGSVPQAWKRNHEGDTSPSHKILERRGKSNQLGTASIVLITFVCGGLGLCILGAVITRHRRGTSGDGSGGSGGGGGDGGSGGDGGGCGGDGGGGGC</sequence>
<name>A0ABR2ZRC9_9AGAR</name>
<evidence type="ECO:0000313" key="3">
    <source>
        <dbReference type="EMBL" id="KAL0063815.1"/>
    </source>
</evidence>
<dbReference type="Proteomes" id="UP001437256">
    <property type="component" value="Unassembled WGS sequence"/>
</dbReference>
<keyword evidence="2" id="KW-0472">Membrane</keyword>
<keyword evidence="4" id="KW-1185">Reference proteome</keyword>
<feature type="transmembrane region" description="Helical" evidence="2">
    <location>
        <begin position="131"/>
        <end position="155"/>
    </location>
</feature>
<proteinExistence type="predicted"/>
<protein>
    <submittedName>
        <fullName evidence="3">Uncharacterized protein</fullName>
    </submittedName>
</protein>
<organism evidence="3 4">
    <name type="scientific">Marasmius tenuissimus</name>
    <dbReference type="NCBI Taxonomy" id="585030"/>
    <lineage>
        <taxon>Eukaryota</taxon>
        <taxon>Fungi</taxon>
        <taxon>Dikarya</taxon>
        <taxon>Basidiomycota</taxon>
        <taxon>Agaricomycotina</taxon>
        <taxon>Agaricomycetes</taxon>
        <taxon>Agaricomycetidae</taxon>
        <taxon>Agaricales</taxon>
        <taxon>Marasmiineae</taxon>
        <taxon>Marasmiaceae</taxon>
        <taxon>Marasmius</taxon>
    </lineage>
</organism>
<feature type="region of interest" description="Disordered" evidence="1">
    <location>
        <begin position="160"/>
        <end position="195"/>
    </location>
</feature>
<feature type="compositionally biased region" description="Gly residues" evidence="1">
    <location>
        <begin position="163"/>
        <end position="195"/>
    </location>
</feature>
<reference evidence="3 4" key="1">
    <citation type="submission" date="2024-05" db="EMBL/GenBank/DDBJ databases">
        <title>A draft genome resource for the thread blight pathogen Marasmius tenuissimus strain MS-2.</title>
        <authorList>
            <person name="Yulfo-Soto G.E."/>
            <person name="Baruah I.K."/>
            <person name="Amoako-Attah I."/>
            <person name="Bukari Y."/>
            <person name="Meinhardt L.W."/>
            <person name="Bailey B.A."/>
            <person name="Cohen S.P."/>
        </authorList>
    </citation>
    <scope>NUCLEOTIDE SEQUENCE [LARGE SCALE GENOMIC DNA]</scope>
    <source>
        <strain evidence="3 4">MS-2</strain>
    </source>
</reference>
<feature type="region of interest" description="Disordered" evidence="1">
    <location>
        <begin position="100"/>
        <end position="126"/>
    </location>
</feature>
<keyword evidence="2" id="KW-1133">Transmembrane helix</keyword>
<dbReference type="EMBL" id="JBBXMP010000073">
    <property type="protein sequence ID" value="KAL0063815.1"/>
    <property type="molecule type" value="Genomic_DNA"/>
</dbReference>
<evidence type="ECO:0000256" key="1">
    <source>
        <dbReference type="SAM" id="MobiDB-lite"/>
    </source>
</evidence>
<keyword evidence="2" id="KW-0812">Transmembrane</keyword>
<gene>
    <name evidence="3" type="ORF">AAF712_009260</name>
</gene>
<comment type="caution">
    <text evidence="3">The sequence shown here is derived from an EMBL/GenBank/DDBJ whole genome shotgun (WGS) entry which is preliminary data.</text>
</comment>